<accession>A0A0F9IFZ8</accession>
<protein>
    <recommendedName>
        <fullName evidence="1">C2H2-type domain-containing protein</fullName>
    </recommendedName>
</protein>
<evidence type="ECO:0000313" key="2">
    <source>
        <dbReference type="EMBL" id="KKM26452.1"/>
    </source>
</evidence>
<reference evidence="2" key="1">
    <citation type="journal article" date="2015" name="Nature">
        <title>Complex archaea that bridge the gap between prokaryotes and eukaryotes.</title>
        <authorList>
            <person name="Spang A."/>
            <person name="Saw J.H."/>
            <person name="Jorgensen S.L."/>
            <person name="Zaremba-Niedzwiedzka K."/>
            <person name="Martijn J."/>
            <person name="Lind A.E."/>
            <person name="van Eijk R."/>
            <person name="Schleper C."/>
            <person name="Guy L."/>
            <person name="Ettema T.J."/>
        </authorList>
    </citation>
    <scope>NUCLEOTIDE SEQUENCE</scope>
</reference>
<gene>
    <name evidence="2" type="ORF">LCGC14_1584650</name>
</gene>
<dbReference type="AlphaFoldDB" id="A0A0F9IFZ8"/>
<dbReference type="PROSITE" id="PS00028">
    <property type="entry name" value="ZINC_FINGER_C2H2_1"/>
    <property type="match status" value="1"/>
</dbReference>
<evidence type="ECO:0000259" key="1">
    <source>
        <dbReference type="PROSITE" id="PS50157"/>
    </source>
</evidence>
<dbReference type="SMART" id="SM00355">
    <property type="entry name" value="ZnF_C2H2"/>
    <property type="match status" value="1"/>
</dbReference>
<dbReference type="PROSITE" id="PS50157">
    <property type="entry name" value="ZINC_FINGER_C2H2_2"/>
    <property type="match status" value="1"/>
</dbReference>
<organism evidence="2">
    <name type="scientific">marine sediment metagenome</name>
    <dbReference type="NCBI Taxonomy" id="412755"/>
    <lineage>
        <taxon>unclassified sequences</taxon>
        <taxon>metagenomes</taxon>
        <taxon>ecological metagenomes</taxon>
    </lineage>
</organism>
<proteinExistence type="predicted"/>
<name>A0A0F9IFZ8_9ZZZZ</name>
<comment type="caution">
    <text evidence="2">The sequence shown here is derived from an EMBL/GenBank/DDBJ whole genome shotgun (WGS) entry which is preliminary data.</text>
</comment>
<sequence>MRQTVSYRKVQPGRLIRVPASISRFLKGTPKDVKNPAYNRGVDYVCPTCEEIFPSRRSLLRHAKNAHGVR</sequence>
<feature type="domain" description="C2H2-type" evidence="1">
    <location>
        <begin position="44"/>
        <end position="70"/>
    </location>
</feature>
<dbReference type="InterPro" id="IPR013087">
    <property type="entry name" value="Znf_C2H2_type"/>
</dbReference>
<dbReference type="EMBL" id="LAZR01012508">
    <property type="protein sequence ID" value="KKM26452.1"/>
    <property type="molecule type" value="Genomic_DNA"/>
</dbReference>